<dbReference type="OrthoDB" id="2062461at2"/>
<dbReference type="RefSeq" id="WP_090173561.1">
    <property type="nucleotide sequence ID" value="NZ_FMXR01000009.1"/>
</dbReference>
<dbReference type="EMBL" id="FMXR01000009">
    <property type="protein sequence ID" value="SDB18351.1"/>
    <property type="molecule type" value="Genomic_DNA"/>
</dbReference>
<dbReference type="Proteomes" id="UP000199228">
    <property type="component" value="Unassembled WGS sequence"/>
</dbReference>
<dbReference type="AlphaFoldDB" id="A0A1G6BCJ5"/>
<gene>
    <name evidence="1" type="ORF">SAMN02910417_01366</name>
</gene>
<evidence type="ECO:0000313" key="1">
    <source>
        <dbReference type="EMBL" id="SDB18351.1"/>
    </source>
</evidence>
<name>A0A1G6BCJ5_EUBOX</name>
<evidence type="ECO:0008006" key="3">
    <source>
        <dbReference type="Google" id="ProtNLM"/>
    </source>
</evidence>
<proteinExistence type="predicted"/>
<dbReference type="STRING" id="1732.SAMN02910417_01366"/>
<evidence type="ECO:0000313" key="2">
    <source>
        <dbReference type="Proteomes" id="UP000199228"/>
    </source>
</evidence>
<accession>A0A1G6BCJ5</accession>
<sequence>MSYCSVDEIEQFSFEDCRILKMQQTAEGFQFQVEALIVRPQNSQNTQFTESYADIATLKVLGVEEVSAVKEGYRYYDADDRLIEEVPDTLLTSEQMGQMLKESAGAYLFEVRKDSQGLHMRIEFSDSSDQDPLASTTYEIVMKQKEVVVTWGKYLNRVQR</sequence>
<reference evidence="1 2" key="1">
    <citation type="submission" date="2016-10" db="EMBL/GenBank/DDBJ databases">
        <authorList>
            <person name="de Groot N.N."/>
        </authorList>
    </citation>
    <scope>NUCLEOTIDE SEQUENCE [LARGE SCALE GENOMIC DNA]</scope>
    <source>
        <strain evidence="1 2">DSM 3217</strain>
    </source>
</reference>
<organism evidence="1 2">
    <name type="scientific">Eubacterium oxidoreducens</name>
    <dbReference type="NCBI Taxonomy" id="1732"/>
    <lineage>
        <taxon>Bacteria</taxon>
        <taxon>Bacillati</taxon>
        <taxon>Bacillota</taxon>
        <taxon>Clostridia</taxon>
        <taxon>Eubacteriales</taxon>
        <taxon>Eubacteriaceae</taxon>
        <taxon>Eubacterium</taxon>
    </lineage>
</organism>
<keyword evidence="2" id="KW-1185">Reference proteome</keyword>
<protein>
    <recommendedName>
        <fullName evidence="3">Subtilin biosynthesis sensor protein SpaK</fullName>
    </recommendedName>
</protein>